<keyword evidence="5" id="KW-0460">Magnesium</keyword>
<accession>A0A814IX56</accession>
<evidence type="ECO:0000256" key="5">
    <source>
        <dbReference type="PIRSR" id="PIRSR606689-2"/>
    </source>
</evidence>
<dbReference type="InterPro" id="IPR006689">
    <property type="entry name" value="Small_GTPase_ARF/SAR"/>
</dbReference>
<organism evidence="6 7">
    <name type="scientific">Adineta ricciae</name>
    <name type="common">Rotifer</name>
    <dbReference type="NCBI Taxonomy" id="249248"/>
    <lineage>
        <taxon>Eukaryota</taxon>
        <taxon>Metazoa</taxon>
        <taxon>Spiralia</taxon>
        <taxon>Gnathifera</taxon>
        <taxon>Rotifera</taxon>
        <taxon>Eurotatoria</taxon>
        <taxon>Bdelloidea</taxon>
        <taxon>Adinetida</taxon>
        <taxon>Adinetidae</taxon>
        <taxon>Adineta</taxon>
    </lineage>
</organism>
<dbReference type="PROSITE" id="PS51417">
    <property type="entry name" value="ARF"/>
    <property type="match status" value="1"/>
</dbReference>
<dbReference type="InterPro" id="IPR027417">
    <property type="entry name" value="P-loop_NTPase"/>
</dbReference>
<dbReference type="GO" id="GO:0005525">
    <property type="term" value="F:GTP binding"/>
    <property type="evidence" value="ECO:0007669"/>
    <property type="project" value="UniProtKB-KW"/>
</dbReference>
<evidence type="ECO:0000256" key="4">
    <source>
        <dbReference type="PIRSR" id="PIRSR606689-1"/>
    </source>
</evidence>
<reference evidence="6" key="1">
    <citation type="submission" date="2021-02" db="EMBL/GenBank/DDBJ databases">
        <authorList>
            <person name="Nowell W R."/>
        </authorList>
    </citation>
    <scope>NUCLEOTIDE SEQUENCE</scope>
</reference>
<keyword evidence="3 4" id="KW-0342">GTP-binding</keyword>
<sequence>MSTYIRTMLTKIFGKPQYRVLIMGLDASGKTTILYKLKLGETVTTIPTIGFNVETVTYKRTDLTFWDVGGRDKIRALIRHYFQNTQAIVYVIDANDRERLPEATEGLLKVLPEDELREIPILIYMNKMDLKVSLTQEELIKEMRLNDIRNRPWHVQPCSATHGDGIFEGLDWLMRAINSPSNFIKTQSTETTTENENTYHETNKTLQWLSQEDEDSDEEFIDKFQKHQLLSEQFDHRSLLRIIWSYLQCHNRKETIKSIFQHLLTYIDDMNETLTYFWIQIVHYAREATKNPTNDFPGFLLMNPQLLNESEFPLVYYKRETLFGDAAKKSVVLPDVKKLPDILPSTTSKTITNQIEDQSIEKLDDDEFLRQFETCTLTNWSHKTHVRMTWIYLTRDGRRTGVNKIFDGIKNFIANSDTARKTTFHFTMTYFWIQMIDLAIAQSPKDLTFEEFLRQNPQLMNSDLFLEYYKKETILNNPTARQEMVLPDIKPLPTLVMSQNKK</sequence>
<dbReference type="Gene3D" id="3.40.50.300">
    <property type="entry name" value="P-loop containing nucleotide triphosphate hydrolases"/>
    <property type="match status" value="1"/>
</dbReference>
<dbReference type="GO" id="GO:0003924">
    <property type="term" value="F:GTPase activity"/>
    <property type="evidence" value="ECO:0007669"/>
    <property type="project" value="InterPro"/>
</dbReference>
<dbReference type="OrthoDB" id="427186at2759"/>
<feature type="binding site" evidence="5">
    <location>
        <position position="48"/>
    </location>
    <ligand>
        <name>Mg(2+)</name>
        <dbReference type="ChEBI" id="CHEBI:18420"/>
    </ligand>
</feature>
<feature type="binding site" evidence="4">
    <location>
        <begin position="126"/>
        <end position="129"/>
    </location>
    <ligand>
        <name>GTP</name>
        <dbReference type="ChEBI" id="CHEBI:37565"/>
    </ligand>
</feature>
<dbReference type="EMBL" id="CAJNOJ010000070">
    <property type="protein sequence ID" value="CAF1027536.1"/>
    <property type="molecule type" value="Genomic_DNA"/>
</dbReference>
<feature type="binding site" evidence="4">
    <location>
        <position position="70"/>
    </location>
    <ligand>
        <name>GTP</name>
        <dbReference type="ChEBI" id="CHEBI:37565"/>
    </ligand>
</feature>
<dbReference type="InterPro" id="IPR024156">
    <property type="entry name" value="Small_GTPase_ARF"/>
</dbReference>
<dbReference type="NCBIfam" id="TIGR00231">
    <property type="entry name" value="small_GTP"/>
    <property type="match status" value="1"/>
</dbReference>
<comment type="caution">
    <text evidence="6">The sequence shown here is derived from an EMBL/GenBank/DDBJ whole genome shotgun (WGS) entry which is preliminary data.</text>
</comment>
<name>A0A814IX56_ADIRI</name>
<dbReference type="PANTHER" id="PTHR11711">
    <property type="entry name" value="ADP RIBOSYLATION FACTOR-RELATED"/>
    <property type="match status" value="1"/>
</dbReference>
<feature type="binding site" evidence="4">
    <location>
        <begin position="24"/>
        <end position="31"/>
    </location>
    <ligand>
        <name>GTP</name>
        <dbReference type="ChEBI" id="CHEBI:37565"/>
    </ligand>
</feature>
<proteinExistence type="inferred from homology"/>
<dbReference type="SUPFAM" id="SSF52540">
    <property type="entry name" value="P-loop containing nucleoside triphosphate hydrolases"/>
    <property type="match status" value="1"/>
</dbReference>
<evidence type="ECO:0000256" key="3">
    <source>
        <dbReference type="ARBA" id="ARBA00023134"/>
    </source>
</evidence>
<keyword evidence="5" id="KW-0479">Metal-binding</keyword>
<evidence type="ECO:0000313" key="6">
    <source>
        <dbReference type="EMBL" id="CAF1027536.1"/>
    </source>
</evidence>
<evidence type="ECO:0000313" key="7">
    <source>
        <dbReference type="Proteomes" id="UP000663852"/>
    </source>
</evidence>
<dbReference type="CDD" id="cd00878">
    <property type="entry name" value="Arf_Arl"/>
    <property type="match status" value="1"/>
</dbReference>
<dbReference type="SMART" id="SM00178">
    <property type="entry name" value="SAR"/>
    <property type="match status" value="1"/>
</dbReference>
<dbReference type="GO" id="GO:0030010">
    <property type="term" value="P:establishment of cell polarity"/>
    <property type="evidence" value="ECO:0007669"/>
    <property type="project" value="UniProtKB-ARBA"/>
</dbReference>
<dbReference type="GO" id="GO:0046872">
    <property type="term" value="F:metal ion binding"/>
    <property type="evidence" value="ECO:0007669"/>
    <property type="project" value="UniProtKB-KW"/>
</dbReference>
<dbReference type="InterPro" id="IPR005225">
    <property type="entry name" value="Small_GTP-bd"/>
</dbReference>
<feature type="binding site" evidence="5">
    <location>
        <position position="31"/>
    </location>
    <ligand>
        <name>Mg(2+)</name>
        <dbReference type="ChEBI" id="CHEBI:18420"/>
    </ligand>
</feature>
<dbReference type="AlphaFoldDB" id="A0A814IX56"/>
<dbReference type="Pfam" id="PF00025">
    <property type="entry name" value="Arf"/>
    <property type="match status" value="1"/>
</dbReference>
<evidence type="ECO:0000256" key="2">
    <source>
        <dbReference type="ARBA" id="ARBA00022741"/>
    </source>
</evidence>
<comment type="similarity">
    <text evidence="1">Belongs to the small GTPase superfamily. Arf family.</text>
</comment>
<dbReference type="Proteomes" id="UP000663852">
    <property type="component" value="Unassembled WGS sequence"/>
</dbReference>
<keyword evidence="2 4" id="KW-0547">Nucleotide-binding</keyword>
<evidence type="ECO:0000256" key="1">
    <source>
        <dbReference type="ARBA" id="ARBA00010290"/>
    </source>
</evidence>
<dbReference type="SMART" id="SM00177">
    <property type="entry name" value="ARF"/>
    <property type="match status" value="1"/>
</dbReference>
<dbReference type="PRINTS" id="PR00328">
    <property type="entry name" value="SAR1GTPBP"/>
</dbReference>
<evidence type="ECO:0008006" key="8">
    <source>
        <dbReference type="Google" id="ProtNLM"/>
    </source>
</evidence>
<dbReference type="FunFam" id="3.40.50.300:FF:000412">
    <property type="entry name" value="ADP-ribosylation factor 1"/>
    <property type="match status" value="1"/>
</dbReference>
<protein>
    <recommendedName>
        <fullName evidence="8">ADP-ribosylation factor</fullName>
    </recommendedName>
</protein>
<gene>
    <name evidence="6" type="ORF">EDS130_LOCUS16230</name>
</gene>